<reference evidence="2" key="1">
    <citation type="submission" date="2021-03" db="EMBL/GenBank/DDBJ databases">
        <title>Draft genome sequence of rust myrtle Austropuccinia psidii MF-1, a brazilian biotype.</title>
        <authorList>
            <person name="Quecine M.C."/>
            <person name="Pachon D.M.R."/>
            <person name="Bonatelli M.L."/>
            <person name="Correr F.H."/>
            <person name="Franceschini L.M."/>
            <person name="Leite T.F."/>
            <person name="Margarido G.R.A."/>
            <person name="Almeida C.A."/>
            <person name="Ferrarezi J.A."/>
            <person name="Labate C.A."/>
        </authorList>
    </citation>
    <scope>NUCLEOTIDE SEQUENCE</scope>
    <source>
        <strain evidence="2">MF-1</strain>
    </source>
</reference>
<dbReference type="Proteomes" id="UP000765509">
    <property type="component" value="Unassembled WGS sequence"/>
</dbReference>
<dbReference type="AlphaFoldDB" id="A0A9Q3EYY2"/>
<comment type="caution">
    <text evidence="2">The sequence shown here is derived from an EMBL/GenBank/DDBJ whole genome shotgun (WGS) entry which is preliminary data.</text>
</comment>
<name>A0A9Q3EYY2_9BASI</name>
<feature type="region of interest" description="Disordered" evidence="1">
    <location>
        <begin position="67"/>
        <end position="158"/>
    </location>
</feature>
<evidence type="ECO:0000256" key="1">
    <source>
        <dbReference type="SAM" id="MobiDB-lite"/>
    </source>
</evidence>
<sequence length="505" mass="57921">MDNKRFNLASHRAELVESCQKICLNEIDFKNLIVITKVWNHTRQFRPLEEQETRIRENQATIQATEEQLNQKGPTLIPSGSKGVDQTSSPVASHHSGTNRSVTKSHYSSQSQVFSTRRQGYKGKNKTPFQPKAERVRTNDPKADGSGERSTQKPEIDVNTSRISRLTNKNIPPTQIKHNVVTPESNLNSDKLWLQMSQFAVQTQELFYDLNRISENDIANTLQVLWKRTNIWRYSPYKSSGFKEEQPFRVEFKDKPRERVAEVAKKKNSHHNCGSTDNYANNCSKAKNKVYAIEKVPEGEYPTEDSESDSIIDSIREQSDDGHYPREELLVENQEEKPLEIQDIQLKEGMPQNTANKNLCKHTQYAQTFLVTPTKGMEYMHGTATKMTVCIENAQHQFIIDSGAHCSILATDYLDNHFPNWEKQLLPTKEKSFKSASGEMKSIGTIIKEIIIPHRKANIRLNPEFVVLEDSHIQGFLLGTVYQRVYGIDIYNSKNRHITIVTNKK</sequence>
<feature type="compositionally biased region" description="Basic and acidic residues" evidence="1">
    <location>
        <begin position="132"/>
        <end position="156"/>
    </location>
</feature>
<dbReference type="Gene3D" id="2.40.70.10">
    <property type="entry name" value="Acid Proteases"/>
    <property type="match status" value="1"/>
</dbReference>
<accession>A0A9Q3EYY2</accession>
<dbReference type="EMBL" id="AVOT02033748">
    <property type="protein sequence ID" value="MBW0527705.1"/>
    <property type="molecule type" value="Genomic_DNA"/>
</dbReference>
<feature type="compositionally biased region" description="Polar residues" evidence="1">
    <location>
        <begin position="84"/>
        <end position="118"/>
    </location>
</feature>
<evidence type="ECO:0000313" key="3">
    <source>
        <dbReference type="Proteomes" id="UP000765509"/>
    </source>
</evidence>
<proteinExistence type="predicted"/>
<dbReference type="InterPro" id="IPR021109">
    <property type="entry name" value="Peptidase_aspartic_dom_sf"/>
</dbReference>
<protein>
    <submittedName>
        <fullName evidence="2">Uncharacterized protein</fullName>
    </submittedName>
</protein>
<gene>
    <name evidence="2" type="ORF">O181_067420</name>
</gene>
<evidence type="ECO:0000313" key="2">
    <source>
        <dbReference type="EMBL" id="MBW0527705.1"/>
    </source>
</evidence>
<organism evidence="2 3">
    <name type="scientific">Austropuccinia psidii MF-1</name>
    <dbReference type="NCBI Taxonomy" id="1389203"/>
    <lineage>
        <taxon>Eukaryota</taxon>
        <taxon>Fungi</taxon>
        <taxon>Dikarya</taxon>
        <taxon>Basidiomycota</taxon>
        <taxon>Pucciniomycotina</taxon>
        <taxon>Pucciniomycetes</taxon>
        <taxon>Pucciniales</taxon>
        <taxon>Sphaerophragmiaceae</taxon>
        <taxon>Austropuccinia</taxon>
    </lineage>
</organism>
<keyword evidence="3" id="KW-1185">Reference proteome</keyword>